<keyword evidence="11" id="KW-0505">Motor protein</keyword>
<dbReference type="InterPro" id="IPR026983">
    <property type="entry name" value="DHC"/>
</dbReference>
<comment type="subcellular location">
    <subcellularLocation>
        <location evidence="1">Cytoplasm</location>
        <location evidence="1">Cytoskeleton</location>
        <location evidence="1">Cilium axoneme</location>
    </subcellularLocation>
</comment>
<evidence type="ECO:0000256" key="6">
    <source>
        <dbReference type="ARBA" id="ARBA00022741"/>
    </source>
</evidence>
<keyword evidence="8" id="KW-0243">Dynein</keyword>
<dbReference type="FunFam" id="1.20.58.1120:FF:000002">
    <property type="entry name" value="Dynein heavy chain 9, axonemal"/>
    <property type="match status" value="1"/>
</dbReference>
<dbReference type="FunFam" id="1.10.8.720:FF:000002">
    <property type="entry name" value="Dynein heavy chain 9, axonemal"/>
    <property type="match status" value="1"/>
</dbReference>
<feature type="coiled-coil region" evidence="14">
    <location>
        <begin position="3189"/>
        <end position="3237"/>
    </location>
</feature>
<feature type="domain" description="Dynein heavy chain 3 AAA+ lid" evidence="23">
    <location>
        <begin position="2525"/>
        <end position="2624"/>
    </location>
</feature>
<dbReference type="InterPro" id="IPR043160">
    <property type="entry name" value="Dynein_C_barrel"/>
</dbReference>
<dbReference type="Pfam" id="PF08393">
    <property type="entry name" value="DHC_N2"/>
    <property type="match status" value="1"/>
</dbReference>
<evidence type="ECO:0000256" key="14">
    <source>
        <dbReference type="SAM" id="Coils"/>
    </source>
</evidence>
<dbReference type="PANTHER" id="PTHR46532">
    <property type="entry name" value="MALE FERTILITY FACTOR KL5"/>
    <property type="match status" value="1"/>
</dbReference>
<dbReference type="InterPro" id="IPR024317">
    <property type="entry name" value="Dynein_heavy_chain_D4_dom"/>
</dbReference>
<dbReference type="Pfam" id="PF17852">
    <property type="entry name" value="Dynein_AAA_lid"/>
    <property type="match status" value="1"/>
</dbReference>
<dbReference type="GO" id="GO:0097729">
    <property type="term" value="C:9+2 motile cilium"/>
    <property type="evidence" value="ECO:0007669"/>
    <property type="project" value="UniProtKB-ARBA"/>
</dbReference>
<feature type="domain" description="Dynein heavy chain AAA module D4" evidence="20">
    <location>
        <begin position="2710"/>
        <end position="2956"/>
    </location>
</feature>
<keyword evidence="4" id="KW-0493">Microtubule</keyword>
<evidence type="ECO:0000256" key="5">
    <source>
        <dbReference type="ARBA" id="ARBA00022737"/>
    </source>
</evidence>
<dbReference type="GO" id="GO:0005524">
    <property type="term" value="F:ATP binding"/>
    <property type="evidence" value="ECO:0007669"/>
    <property type="project" value="UniProtKB-KW"/>
</dbReference>
<evidence type="ECO:0000256" key="2">
    <source>
        <dbReference type="ARBA" id="ARBA00008887"/>
    </source>
</evidence>
<dbReference type="GO" id="GO:0005858">
    <property type="term" value="C:axonemal dynein complex"/>
    <property type="evidence" value="ECO:0007669"/>
    <property type="project" value="TreeGrafter"/>
</dbReference>
<dbReference type="FunFam" id="1.10.472.130:FF:000001">
    <property type="entry name" value="Dynein, axonemal, heavy chain 9"/>
    <property type="match status" value="1"/>
</dbReference>
<evidence type="ECO:0000256" key="8">
    <source>
        <dbReference type="ARBA" id="ARBA00023017"/>
    </source>
</evidence>
<feature type="domain" description="Dynein heavy chain ATP-binding dynein motor region" evidence="21">
    <location>
        <begin position="3337"/>
        <end position="3554"/>
    </location>
</feature>
<name>A0A452V749_URSMA</name>
<dbReference type="Gene3D" id="1.20.58.1120">
    <property type="match status" value="1"/>
</dbReference>
<dbReference type="InterPro" id="IPR043157">
    <property type="entry name" value="Dynein_AAA1S"/>
</dbReference>
<dbReference type="InterPro" id="IPR027417">
    <property type="entry name" value="P-loop_NTPase"/>
</dbReference>
<evidence type="ECO:0000256" key="13">
    <source>
        <dbReference type="ARBA" id="ARBA00023273"/>
    </source>
</evidence>
<dbReference type="Gene3D" id="3.10.490.20">
    <property type="match status" value="1"/>
</dbReference>
<reference evidence="26" key="1">
    <citation type="submission" date="2019-03" db="UniProtKB">
        <authorList>
            <consortium name="Ensembl"/>
        </authorList>
    </citation>
    <scope>IDENTIFICATION</scope>
</reference>
<organism evidence="26">
    <name type="scientific">Ursus maritimus</name>
    <name type="common">Polar bear</name>
    <name type="synonym">Thalarctos maritimus</name>
    <dbReference type="NCBI Taxonomy" id="29073"/>
    <lineage>
        <taxon>Eukaryota</taxon>
        <taxon>Metazoa</taxon>
        <taxon>Chordata</taxon>
        <taxon>Craniata</taxon>
        <taxon>Vertebrata</taxon>
        <taxon>Euteleostomi</taxon>
        <taxon>Mammalia</taxon>
        <taxon>Eutheria</taxon>
        <taxon>Laurasiatheria</taxon>
        <taxon>Carnivora</taxon>
        <taxon>Caniformia</taxon>
        <taxon>Ursidae</taxon>
        <taxon>Ursus</taxon>
    </lineage>
</organism>
<keyword evidence="13" id="KW-0966">Cell projection</keyword>
<feature type="coiled-coil region" evidence="14">
    <location>
        <begin position="675"/>
        <end position="702"/>
    </location>
</feature>
<dbReference type="Gene3D" id="3.20.180.20">
    <property type="entry name" value="Dynein heavy chain, N-terminal domain 2"/>
    <property type="match status" value="1"/>
</dbReference>
<dbReference type="InterPro" id="IPR013602">
    <property type="entry name" value="Dynein_heavy_linker"/>
</dbReference>
<dbReference type="Pfam" id="PF17857">
    <property type="entry name" value="AAA_lid_1"/>
    <property type="match status" value="1"/>
</dbReference>
<dbReference type="InterPro" id="IPR042228">
    <property type="entry name" value="Dynein_linker_3"/>
</dbReference>
<evidence type="ECO:0000259" key="20">
    <source>
        <dbReference type="Pfam" id="PF12780"/>
    </source>
</evidence>
<evidence type="ECO:0000256" key="3">
    <source>
        <dbReference type="ARBA" id="ARBA00022490"/>
    </source>
</evidence>
<feature type="domain" description="Dynein heavy chain hydrolytic ATP-binding dynein motor region" evidence="18">
    <location>
        <begin position="1717"/>
        <end position="2043"/>
    </location>
</feature>
<keyword evidence="10" id="KW-0969">Cilium</keyword>
<dbReference type="GO" id="GO:0051959">
    <property type="term" value="F:dynein light intermediate chain binding"/>
    <property type="evidence" value="ECO:0007669"/>
    <property type="project" value="InterPro"/>
</dbReference>
<keyword evidence="12" id="KW-0206">Cytoskeleton</keyword>
<evidence type="ECO:0000256" key="12">
    <source>
        <dbReference type="ARBA" id="ARBA00023212"/>
    </source>
</evidence>
<protein>
    <submittedName>
        <fullName evidence="26">Dynein axonemal heavy chain 9</fullName>
    </submittedName>
</protein>
<evidence type="ECO:0000313" key="26">
    <source>
        <dbReference type="Ensembl" id="ENSUMAP00000029357"/>
    </source>
</evidence>
<dbReference type="Gene3D" id="1.10.287.2620">
    <property type="match status" value="1"/>
</dbReference>
<dbReference type="InterPro" id="IPR041658">
    <property type="entry name" value="AAA_lid_11"/>
</dbReference>
<dbReference type="Gene3D" id="1.20.920.30">
    <property type="match status" value="1"/>
</dbReference>
<evidence type="ECO:0000256" key="10">
    <source>
        <dbReference type="ARBA" id="ARBA00023069"/>
    </source>
</evidence>
<evidence type="ECO:0000259" key="23">
    <source>
        <dbReference type="Pfam" id="PF17857"/>
    </source>
</evidence>
<dbReference type="FunFam" id="3.40.50.300:FF:002141">
    <property type="entry name" value="Dynein heavy chain"/>
    <property type="match status" value="1"/>
</dbReference>
<dbReference type="FunFam" id="1.10.8.1220:FF:000001">
    <property type="entry name" value="Dynein axonemal heavy chain 5"/>
    <property type="match status" value="1"/>
</dbReference>
<comment type="similarity">
    <text evidence="2">Belongs to the dynein heavy chain family.</text>
</comment>
<evidence type="ECO:0000259" key="18">
    <source>
        <dbReference type="Pfam" id="PF12774"/>
    </source>
</evidence>
<evidence type="ECO:0000259" key="15">
    <source>
        <dbReference type="Pfam" id="PF03028"/>
    </source>
</evidence>
<keyword evidence="6" id="KW-0547">Nucleotide-binding</keyword>
<dbReference type="InterPro" id="IPR004273">
    <property type="entry name" value="Dynein_heavy_D6_P-loop"/>
</dbReference>
<dbReference type="FunFam" id="1.10.287.2620:FF:000004">
    <property type="entry name" value="Dynein axonemal heavy chain 17"/>
    <property type="match status" value="1"/>
</dbReference>
<dbReference type="Gene3D" id="1.10.8.1220">
    <property type="match status" value="1"/>
</dbReference>
<evidence type="ECO:0000259" key="22">
    <source>
        <dbReference type="Pfam" id="PF17852"/>
    </source>
</evidence>
<dbReference type="Pfam" id="PF12777">
    <property type="entry name" value="MT"/>
    <property type="match status" value="1"/>
</dbReference>
<dbReference type="FunFam" id="3.40.50.300:FF:000682">
    <property type="entry name" value="Dynein axonemal heavy chain 17"/>
    <property type="match status" value="1"/>
</dbReference>
<feature type="domain" description="Dynein heavy chain AAA 5 extension" evidence="22">
    <location>
        <begin position="2201"/>
        <end position="2318"/>
    </location>
</feature>
<dbReference type="GO" id="GO:0005874">
    <property type="term" value="C:microtubule"/>
    <property type="evidence" value="ECO:0007669"/>
    <property type="project" value="UniProtKB-KW"/>
</dbReference>
<dbReference type="Pfam" id="PF03028">
    <property type="entry name" value="Dynein_heavy"/>
    <property type="match status" value="1"/>
</dbReference>
<dbReference type="SUPFAM" id="SSF52540">
    <property type="entry name" value="P-loop containing nucleoside triphosphate hydrolases"/>
    <property type="match status" value="4"/>
</dbReference>
<feature type="domain" description="Dynein heavy chain linker" evidence="17">
    <location>
        <begin position="1177"/>
        <end position="1581"/>
    </location>
</feature>
<dbReference type="InterPro" id="IPR035699">
    <property type="entry name" value="AAA_6"/>
</dbReference>
<dbReference type="FunFam" id="1.20.920.30:FF:000003">
    <property type="entry name" value="Dynein axonemal heavy chain 17"/>
    <property type="match status" value="1"/>
</dbReference>
<dbReference type="FunFam" id="1.20.1270.280:FF:000003">
    <property type="entry name" value="Dynein axonemal heavy chain 17"/>
    <property type="match status" value="1"/>
</dbReference>
<evidence type="ECO:0000259" key="25">
    <source>
        <dbReference type="Pfam" id="PF18199"/>
    </source>
</evidence>
<dbReference type="Pfam" id="PF18199">
    <property type="entry name" value="Dynein_C"/>
    <property type="match status" value="1"/>
</dbReference>
<dbReference type="FunFam" id="1.20.140.100:FF:000007">
    <property type="entry name" value="Dynein axonemal heavy chain 9"/>
    <property type="match status" value="1"/>
</dbReference>
<dbReference type="Pfam" id="PF12775">
    <property type="entry name" value="AAA_7"/>
    <property type="match status" value="1"/>
</dbReference>
<dbReference type="Gene3D" id="1.20.140.100">
    <property type="entry name" value="Dynein heavy chain, N-terminal domain 2"/>
    <property type="match status" value="1"/>
</dbReference>
<evidence type="ECO:0000259" key="16">
    <source>
        <dbReference type="Pfam" id="PF08385"/>
    </source>
</evidence>
<dbReference type="InterPro" id="IPR041466">
    <property type="entry name" value="Dynein_AAA5_ext"/>
</dbReference>
<dbReference type="Ensembl" id="ENSUMAT00000034699.1">
    <property type="protein sequence ID" value="ENSUMAP00000029357.1"/>
    <property type="gene ID" value="ENSUMAG00000021132.1"/>
</dbReference>
<dbReference type="Gene3D" id="6.10.140.1060">
    <property type="match status" value="1"/>
</dbReference>
<dbReference type="FunFam" id="3.20.180.20:FF:000001">
    <property type="entry name" value="Dynein axonemal heavy chain 5"/>
    <property type="match status" value="1"/>
</dbReference>
<dbReference type="FunFam" id="3.40.50.300:FF:000219">
    <property type="entry name" value="Dynein axonemal heavy chain 17"/>
    <property type="match status" value="1"/>
</dbReference>
<dbReference type="Gene3D" id="1.10.472.130">
    <property type="match status" value="1"/>
</dbReference>
<dbReference type="FunFam" id="1.10.8.710:FF:000002">
    <property type="entry name" value="dynein heavy chain 17, axonemal"/>
    <property type="match status" value="1"/>
</dbReference>
<evidence type="ECO:0000256" key="7">
    <source>
        <dbReference type="ARBA" id="ARBA00022840"/>
    </source>
</evidence>
<dbReference type="Pfam" id="PF12781">
    <property type="entry name" value="AAA_9"/>
    <property type="match status" value="1"/>
</dbReference>
<accession>A0A452V749</accession>
<evidence type="ECO:0000259" key="24">
    <source>
        <dbReference type="Pfam" id="PF18198"/>
    </source>
</evidence>
<feature type="domain" description="Dynein heavy chain coiled coil stalk" evidence="19">
    <location>
        <begin position="2969"/>
        <end position="3310"/>
    </location>
</feature>
<dbReference type="InterPro" id="IPR024743">
    <property type="entry name" value="Dynein_HC_stalk"/>
</dbReference>
<dbReference type="FunFam" id="3.40.50.300:FF:000049">
    <property type="entry name" value="Dynein, axonemal, heavy chain 5"/>
    <property type="match status" value="1"/>
</dbReference>
<dbReference type="Pfam" id="PF08385">
    <property type="entry name" value="DHC_N1"/>
    <property type="match status" value="1"/>
</dbReference>
<keyword evidence="9 14" id="KW-0175">Coiled coil</keyword>
<dbReference type="GO" id="GO:0008569">
    <property type="term" value="F:minus-end-directed microtubule motor activity"/>
    <property type="evidence" value="ECO:0007669"/>
    <property type="project" value="InterPro"/>
</dbReference>
<dbReference type="FunFam" id="3.10.490.20:FF:000002">
    <property type="entry name" value="Dynein axonemal heavy chain 17"/>
    <property type="match status" value="1"/>
</dbReference>
<dbReference type="GO" id="GO:0007018">
    <property type="term" value="P:microtubule-based movement"/>
    <property type="evidence" value="ECO:0007669"/>
    <property type="project" value="InterPro"/>
</dbReference>
<gene>
    <name evidence="26" type="primary">DNAH9</name>
</gene>
<evidence type="ECO:0000256" key="11">
    <source>
        <dbReference type="ARBA" id="ARBA00023175"/>
    </source>
</evidence>
<keyword evidence="7" id="KW-0067">ATP-binding</keyword>
<dbReference type="GeneTree" id="ENSGT00940000159717"/>
<dbReference type="Gene3D" id="1.20.920.20">
    <property type="match status" value="1"/>
</dbReference>
<feature type="domain" description="Dynein heavy chain C-terminal" evidence="25">
    <location>
        <begin position="4013"/>
        <end position="4308"/>
    </location>
</feature>
<dbReference type="Pfam" id="PF12780">
    <property type="entry name" value="AAA_8"/>
    <property type="match status" value="1"/>
</dbReference>
<evidence type="ECO:0000259" key="21">
    <source>
        <dbReference type="Pfam" id="PF12781"/>
    </source>
</evidence>
<dbReference type="InterPro" id="IPR041228">
    <property type="entry name" value="Dynein_C"/>
</dbReference>
<feature type="domain" description="Dynein heavy chain AAA lid" evidence="24">
    <location>
        <begin position="3871"/>
        <end position="4007"/>
    </location>
</feature>
<dbReference type="PANTHER" id="PTHR46532:SF11">
    <property type="entry name" value="DYNEIN AXONEMAL HEAVY CHAIN 12"/>
    <property type="match status" value="1"/>
</dbReference>
<dbReference type="Pfam" id="PF12774">
    <property type="entry name" value="AAA_6"/>
    <property type="match status" value="1"/>
</dbReference>
<dbReference type="Pfam" id="PF18198">
    <property type="entry name" value="AAA_lid_11"/>
    <property type="match status" value="1"/>
</dbReference>
<dbReference type="Gene3D" id="3.40.50.300">
    <property type="entry name" value="P-loop containing nucleotide triphosphate hydrolases"/>
    <property type="match status" value="4"/>
</dbReference>
<dbReference type="InterPro" id="IPR042219">
    <property type="entry name" value="AAA_lid_11_sf"/>
</dbReference>
<feature type="domain" description="Dynein heavy chain region D6 P-loop" evidence="15">
    <location>
        <begin position="3795"/>
        <end position="3860"/>
    </location>
</feature>
<evidence type="ECO:0000256" key="1">
    <source>
        <dbReference type="ARBA" id="ARBA00004430"/>
    </source>
</evidence>
<dbReference type="Gene3D" id="1.10.8.710">
    <property type="match status" value="1"/>
</dbReference>
<proteinExistence type="inferred from homology"/>
<evidence type="ECO:0000259" key="19">
    <source>
        <dbReference type="Pfam" id="PF12777"/>
    </source>
</evidence>
<evidence type="ECO:0000259" key="17">
    <source>
        <dbReference type="Pfam" id="PF08393"/>
    </source>
</evidence>
<feature type="domain" description="Dynein heavy chain tail" evidence="16">
    <location>
        <begin position="99"/>
        <end position="674"/>
    </location>
</feature>
<dbReference type="GO" id="GO:0045505">
    <property type="term" value="F:dynein intermediate chain binding"/>
    <property type="evidence" value="ECO:0007669"/>
    <property type="project" value="InterPro"/>
</dbReference>
<dbReference type="InterPro" id="IPR041589">
    <property type="entry name" value="DNAH3_AAA_lid_1"/>
</dbReference>
<evidence type="ECO:0000256" key="9">
    <source>
        <dbReference type="ARBA" id="ARBA00023054"/>
    </source>
</evidence>
<sequence length="4310" mass="492135">MADHFTPFSQNPYMIPIPLRLKIKVLIPVLANEKNHLDWPHVVCQDVQRHAHSLQCDLLVLLEQVKGKTLLPLPVGAEKLELAASQSESVLDCADKSIVYALESAVIQWSRQVQLVLKRESSQPLRQGESPTPKAELDFWKSRWVDLEYIYDQLSAVKARGVAKLLDRLQSSYFPAFQAMFRDVQAALTEARDIHTHLTPLSRHLELLESLEFPEVKPRLRPLLHVVCLIWATCESYRCPGRLTVLLQELCNLLIQQASNYLSPEGLLRSEVEESQRKLHVAMDTLSFFKQVFQDRREHLRTYFKENQEVREWDFQSSLVFERLDGFLGRLLKVQDLLKTTLDFHQLGKLEFSGIRGNALSRQVQQMYDGFQEMYGVFLESSYDCLDPQSTDFENDLCEFNQRVEDLDRRLGTVFSQAFDDAPDLEHAFKLLDIAGKLLERPLVAQDASEKYLLLIHMFIQDLDTVRAIYSQRVQEEAELGFSSVHKNMPSVAGGLRWARELRQRIQGPFASFRRVTHPCMEGAEGKRMTQKYEDMLSLLEKYETRLYEDWCQTVSENSQYNLSQPLLKRDPETKQITVNFNPQLISVLKEMSYLEPRQMHRIPETAAAMFSSREFYRQLVAKLELMADWYNKVVKTLVEVEFPLVEEELRGIDLRLRAAEGTLNWKTEGIWDYVIQITDSIHDLEQRIQKAKDNVEEIQNVMKTWVSPVFKRKDGKKECLLSMDDQHYRMEKYYRLIKESGLKIHALVQENLGLFAADPTSNIWKTYLNYIDEMLLDGFFLAIECSLKYLLENTECKAGLTPIFEAQLSLAIPELVFSPSLEYGVKGGFYDAVEGLIASIFGMSSLVPRLSPQNGSPHYQVDVEGMAHLAGMRSTLLDRVQSMMGLCCDYRNAFSQYAYLYGEDRREVLSQFLLYGRVLTPEEMEAHAEDGVPENPPLLHQFKAQIDSYEKLYEEVCRLEPIKVFDGWMKIDLRPLKASLLTVIKRWSLTFKQHLVDYVTDSLADLEVFIKNSESGMLTKVEKGDFEGLVEVMGHLLALKERQSSTDEMFEPLKQTIELLKTYEQELPDMVFKQLEELPEKWNNVKKMAVTVRQQVAPLQANEVALLRQRCSAFDLEQQQFCEQFRREAPFRFDSIDPHQVLDTRHVEIQRMESTMASISKSAGLFEVNVPDYKQLKQCRKEVCQLKELWDTIGMVTSSIRAWETTPWKEVNVEALDWECKRFARHIRNLDKEVRAWDAFTGLESTVLNTLTSLRAVAELQNPAIRERHWRQLMRATGASFTVDEDATLAHLLQLQLHHFEDEVRGIVDKAVKEMAMEKTLKELQSTWAGREFQYEPHPRTNVPQLQSDEDLIEVLEDNQVQLQNLMMSKYIAFFLEDVSGWQKKLSTADAVISAWFHVQRTWSHLESIFIGSEDIRAQLPQDSKRFEGIDIDFKELAYAAQKNPNVVETTNTPGLYEKLEDLQSRLYLCEKALAEYLDTKRLAFPRFYFLSSSDLLDTLSNGTVPQQVQRHLSKLFDNMAKMQFQLDASEQPTKISLGMYSKEGEYVAFSEPCDCSGRVEIWLNRVLAHMRATVRHGMTEGVVAYEEKPREQWLFDYPAQVALTCTQIWWTTEVGIAFARLEEGYENAMKDYYRKQVAQLKTLITMLIGPLSQGDRQKVMTVCTVDVHARDVVAKMIAQKVDSAQAFLWLSQLRHRWDDEAKHCFANICDAQFLYSYEYLGNTPRLVITPLTDRCYITLTQSLHLTMSGAPAGPAGTGKTETTKDLGRALGIMVYVFNCSEQMDYKSCGNIYKGLAQTGAWGCFDEFNRISVEVLSVVAVQVKSIQDAIRDKKQRFNFLGEEISLDPSVGIFITMNPGYAGRTELPENLKALFRPCAMVVPDFELICEIMLVAEGFIEARSLARKFITLYQLCKELLSKQDHYDWGLRAIKSVLVVAGSLKRGDPDRPEDQVLMRSLRDFNIPKIVTDDIPVFMGLIGDLFPALDVPRRRDLNFEALVRKAVMDLKLQAEDNFVLKVVQLEELLAVRHSVFVVGSAGTGKSQVLKSLHKTYQIMKRRPVWADLNPKAVTNDELFGIINPATREWKDGLFSSIMRELANITHDGPKWILLDGDIDPMWIESLNTVMDDNKVLTLASNERIPLNPTMRLLFEISHLRTATPATVSRAGILYINPADLGWSPPVSSWIDRREIQTERANLTILFDKYLPTCLDILRTRFKKIIPIPEQSMVQTLCHLLECLLTEEDVPADCPKETYELYFVFAAIWAFGGAMVQDQLVDYRAEFSKWWLTEFKTVKFPSQGTIFDYYIDPATKKFEPWSKLIPQFEFDPEMPLQACVVHTSETIRVCYFLERLVERRRPSVLVGTKLASLDAEEYLVKNVPFNYYTTSAMLQAVLEKPLEKKAGRNYGPPGNKKLIYFIDDMNMPEVDAYGTVQPHTLIRQHLDYGHWYDRSKLSLKEIRNVQYVSCMNPTAGSFTINPRLQRHFSVFVLSFPGADALASIYGTILTQHLTLGRFPAALQKSSPQLINLALTFHQKVATTFLPTAIKFHYVFNLRDFANIFQGILFSSVECVKSTQDLLKLYLHESNRVYRDKMVEEKDFDLYDKIQTEVVKKIFDDIDETVEQTRSLNMYCHFASGIGEPKYMPVQSWELLTQTLVEALESHNEVNTVMDLVLFEDAMQHVPVLARTMVQAPHRGKSDPSHVPLLLPRSCHINRILESPRGNALLVGVGGSGKQSLTRLAAFISSMDVFQITLRKGYQVPDFKMDLAGLCLKAGVKNLNTVFLMTDAQVADEKFLVLINDLLASGEIPDLYSDDEVENIINSVRNEVKSQGLVDNRENCWKFFINRVRRQLKVTLCFSPVGSKLRVRSRKFPAIVNCTAIDWFHEWPRQALESVSLRFLQNTEGIEPTVKQSISKFMAFVHTSVIQMSQTYLSNEQRYNYTTPRSFLGFIRLYQSLLRRNGKELKSKMERLENGLLKLHSTSAQVDGLKAKLATQEGELRQKNADADRLIQVVGIETDKVSREKAVADEEERRVAVIMLEVKQKQKDCEEDLAKAEPALAAAQEALNTLNKVGGSPSFGAPPPAVSNVSAAVMTLTAPGGRVPKDRSWKAAKVTMAKVDGFLDSLVNFDKENIPESCLKAIRPYLQDPEFNPEFVATKSYAAAGLCSWVINIVRFYEVFCEVEPKRQALSRATSDLTAAQEKLAAIKAKIAHLNENLAKLTAKFEKATADKLKCQQEAEVTAGTISLANRLVGGLASENVRWAEAVQNFRQQESKLCGDILLTTAFVSYLGFFTKRYRQSLLDGTWRPYLSRLEVPIPVTPTLDPLRMLTDDADAAAWQNHGLPADRVSTENATILLHCERWPLAVDPQLQGLKWIKNTYGENLRVTQMGQKGYLQTLERALEAGDVVLIENLEESIDPVLGPLLGREVIKKGRFIKIGDKECEYNPKFRLILHTKLASPHYQPELQAQATLINFTVTRDGLEDQLLAAVVSMERPDLEQLKSDLTKQQNGFKITLKMLEDDLLSRLSSASGDFLGDTALVENLETTKQTAAEVEKKVQEAKVTEVKINEAREHYRPAAARASLLYFIMNDLSKIHPMYQFSLKAFSIVFQKAVEKAAPDESLKERVTNLTDSITFSVYQYTTRGLFECDKLTYLAQLTFQILLMNREVDAAELDFLLRFPGQTGVTSPVGFLSDQAWGGIKALTSMEGFCNLDRDIEGSAKSWKKFVESECPEKEKFPQEWKNKTALQRLCVMRAVRPDRMTYAMRDFVEEKLGSQYVAGRAPDFATSFEESGPATPMFFILSPGVDPLKDVENQGKKLGYTFNNRNFHNVSLGQGQEVVAEAALDLAAKKGHWVILQDTLEMCSRETEFKSILFALCYFHGVVAERRKFGPQGWNRSYPFNTGDLTISVNVLYNFLEANAKVPYDDLRYLFGEIMYGGHITDDWDRRLCRTYLEEFIRPEMLEGELSLAPGFPLPGNLDYIGYHQYVDAELPAESPYLYGLHPNAEIGFLTQTSEKLFRTVLELQPRDGHAGDGAGATREEKVKALLEEILERVTDEFNMAELLARVEERSPYIVVVFQECERMNVLTREIRRSLRELDLGLKGELTMTSDMETLQNALYLDTVPEPWARRAYPSTAGLGAWFLDLLNRIKELEAWLGDLAMPPTVWLTGFFNPQSFLTAIMQTTARKNEWPLDQMALQCDVTKKNREDFRSPPREGAYVHGLFMEGARWDAQAGVITEARLKDLTPPMPVMFIKAIPADKQDCRSVYPCPVYKTCQRGPTYVWTFNLKTKEKPSKWVLAGVALLLQA</sequence>
<keyword evidence="3" id="KW-0963">Cytoplasm</keyword>
<dbReference type="FunFam" id="1.20.920.20:FF:000003">
    <property type="entry name" value="Dynein axonemal heavy chain 17"/>
    <property type="match status" value="1"/>
</dbReference>
<evidence type="ECO:0000256" key="4">
    <source>
        <dbReference type="ARBA" id="ARBA00022701"/>
    </source>
</evidence>
<dbReference type="InterPro" id="IPR035706">
    <property type="entry name" value="AAA_9"/>
</dbReference>
<dbReference type="Gene3D" id="1.10.8.720">
    <property type="entry name" value="Region D6 of dynein motor"/>
    <property type="match status" value="1"/>
</dbReference>
<dbReference type="InterPro" id="IPR013594">
    <property type="entry name" value="Dynein_heavy_tail"/>
</dbReference>
<dbReference type="InterPro" id="IPR042222">
    <property type="entry name" value="Dynein_2_N"/>
</dbReference>
<dbReference type="Gene3D" id="1.20.1270.280">
    <property type="match status" value="1"/>
</dbReference>
<keyword evidence="5" id="KW-0677">Repeat</keyword>